<dbReference type="AlphaFoldDB" id="A0A938Y438"/>
<keyword evidence="2" id="KW-1185">Reference proteome</keyword>
<evidence type="ECO:0000313" key="2">
    <source>
        <dbReference type="Proteomes" id="UP000717624"/>
    </source>
</evidence>
<evidence type="ECO:0000313" key="1">
    <source>
        <dbReference type="EMBL" id="MBM7590860.1"/>
    </source>
</evidence>
<dbReference type="RefSeq" id="WP_204518611.1">
    <property type="nucleotide sequence ID" value="NZ_BAABIN010000005.1"/>
</dbReference>
<proteinExistence type="predicted"/>
<comment type="caution">
    <text evidence="1">The sequence shown here is derived from an EMBL/GenBank/DDBJ whole genome shotgun (WGS) entry which is preliminary data.</text>
</comment>
<accession>A0A938Y438</accession>
<organism evidence="1 2">
    <name type="scientific">Brevibacillus fulvus</name>
    <dbReference type="NCBI Taxonomy" id="1125967"/>
    <lineage>
        <taxon>Bacteria</taxon>
        <taxon>Bacillati</taxon>
        <taxon>Bacillota</taxon>
        <taxon>Bacilli</taxon>
        <taxon>Bacillales</taxon>
        <taxon>Paenibacillaceae</taxon>
        <taxon>Brevibacillus</taxon>
    </lineage>
</organism>
<sequence>MSTFLIDDVLEEMALEGKKHFSPHYVCARSGIADLKFVTEHMLTHVGRKLRVYFEVECPEGDSDYAVDSPLDIVQEQRQCHICGINYIPSPEKVWIAFDFLPPYVEHLKKKLKGQPNLPLQTQ</sequence>
<name>A0A938Y438_9BACL</name>
<reference evidence="1" key="1">
    <citation type="submission" date="2021-01" db="EMBL/GenBank/DDBJ databases">
        <title>Genomic Encyclopedia of Type Strains, Phase IV (KMG-IV): sequencing the most valuable type-strain genomes for metagenomic binning, comparative biology and taxonomic classification.</title>
        <authorList>
            <person name="Goeker M."/>
        </authorList>
    </citation>
    <scope>NUCLEOTIDE SEQUENCE</scope>
    <source>
        <strain evidence="1">DSM 25523</strain>
    </source>
</reference>
<protein>
    <submittedName>
        <fullName evidence="1">Uncharacterized protein</fullName>
    </submittedName>
</protein>
<dbReference type="EMBL" id="JAFBEB010000008">
    <property type="protein sequence ID" value="MBM7590860.1"/>
    <property type="molecule type" value="Genomic_DNA"/>
</dbReference>
<gene>
    <name evidence="1" type="ORF">JOD01_002472</name>
</gene>
<dbReference type="Proteomes" id="UP000717624">
    <property type="component" value="Unassembled WGS sequence"/>
</dbReference>